<name>A0AAW9Q8B9_9BURK</name>
<keyword evidence="2" id="KW-1185">Reference proteome</keyword>
<organism evidence="1 2">
    <name type="scientific">Aquincola agrisoli</name>
    <dbReference type="NCBI Taxonomy" id="3119538"/>
    <lineage>
        <taxon>Bacteria</taxon>
        <taxon>Pseudomonadati</taxon>
        <taxon>Pseudomonadota</taxon>
        <taxon>Betaproteobacteria</taxon>
        <taxon>Burkholderiales</taxon>
        <taxon>Sphaerotilaceae</taxon>
        <taxon>Aquincola</taxon>
    </lineage>
</organism>
<dbReference type="RefSeq" id="WP_332287306.1">
    <property type="nucleotide sequence ID" value="NZ_JAZIBG010000003.1"/>
</dbReference>
<protein>
    <submittedName>
        <fullName evidence="1">Type II secretion system protein</fullName>
    </submittedName>
</protein>
<gene>
    <name evidence="1" type="ORF">V4F39_00710</name>
</gene>
<dbReference type="Proteomes" id="UP001336250">
    <property type="component" value="Unassembled WGS sequence"/>
</dbReference>
<sequence length="188" mass="20805">MVSRAGLPAAPRCPRRLALQWGFTYIGLLLLLALLGSVLAAAGTLWHTELQRDREQELLFAGEEIRRAIQTYREETPAGEPARFPARIEDLLDDRRWPTVRRHLRRAYIDPMTGSREWGTVAAPGGGIMCVHSTSDAAPLKRAGFPRRYDGFAQATAYVDWRFCYGALTLSPAAGPSENAAAIRADPE</sequence>
<dbReference type="EMBL" id="JAZIBG010000003">
    <property type="protein sequence ID" value="MEF7612408.1"/>
    <property type="molecule type" value="Genomic_DNA"/>
</dbReference>
<dbReference type="AlphaFoldDB" id="A0AAW9Q8B9"/>
<evidence type="ECO:0000313" key="2">
    <source>
        <dbReference type="Proteomes" id="UP001336250"/>
    </source>
</evidence>
<proteinExistence type="predicted"/>
<evidence type="ECO:0000313" key="1">
    <source>
        <dbReference type="EMBL" id="MEF7612408.1"/>
    </source>
</evidence>
<reference evidence="1 2" key="1">
    <citation type="submission" date="2024-02" db="EMBL/GenBank/DDBJ databases">
        <title>Genome sequence of Aquincola sp. MAHUQ-54.</title>
        <authorList>
            <person name="Huq M.A."/>
        </authorList>
    </citation>
    <scope>NUCLEOTIDE SEQUENCE [LARGE SCALE GENOMIC DNA]</scope>
    <source>
        <strain evidence="1 2">MAHUQ-54</strain>
    </source>
</reference>
<accession>A0AAW9Q8B9</accession>
<comment type="caution">
    <text evidence="1">The sequence shown here is derived from an EMBL/GenBank/DDBJ whole genome shotgun (WGS) entry which is preliminary data.</text>
</comment>